<evidence type="ECO:0000259" key="2">
    <source>
        <dbReference type="PROSITE" id="PS50093"/>
    </source>
</evidence>
<dbReference type="SUPFAM" id="SSF49299">
    <property type="entry name" value="PKD domain"/>
    <property type="match status" value="1"/>
</dbReference>
<dbReference type="PROSITE" id="PS50093">
    <property type="entry name" value="PKD"/>
    <property type="match status" value="1"/>
</dbReference>
<feature type="chain" id="PRO_5042283558" evidence="1">
    <location>
        <begin position="23"/>
        <end position="412"/>
    </location>
</feature>
<keyword evidence="4" id="KW-1185">Reference proteome</keyword>
<sequence>MKIFNISLLVILLCFCVLPINAQIVSSGHSASVNTGQGHPVYLFSDIVTGALSAKEYSDTSIDIEYVWYKYDTGWSQVQSGNSETLNSTLAEGGYRVVYMNNGAPIIEYVCWVFEPKILSAEIESSIFTCETLQQGVVNMATKPLTYYDLTSGAAILLDYEYSYAWSSDPVGDIENSTSAQPSIESPYENTSYSVTISAFEGASAITATNDVEAIAVKAEFEFEPSDREYENEVQNLEGLEGSAPMSVNFTGASMGTITDYEWNFVRDEDGYTYAPHLEPNTNFTFEEVGKYSVTLVVSNINSGCVSSVSKEGLITVKEMDIEAPNVFTPDGDGINDVFYVVYHSVESFKMTIVNRWGRKVFSTTNPGDGWDGKINGKKAAEGVYFYYIEAKGYNEGERMELKNALHLIRGK</sequence>
<dbReference type="InterPro" id="IPR022409">
    <property type="entry name" value="PKD/Chitinase_dom"/>
</dbReference>
<dbReference type="SMART" id="SM00089">
    <property type="entry name" value="PKD"/>
    <property type="match status" value="1"/>
</dbReference>
<evidence type="ECO:0000313" key="4">
    <source>
        <dbReference type="Proteomes" id="UP001207408"/>
    </source>
</evidence>
<comment type="caution">
    <text evidence="3">The sequence shown here is derived from an EMBL/GenBank/DDBJ whole genome shotgun (WGS) entry which is preliminary data.</text>
</comment>
<dbReference type="Pfam" id="PF00801">
    <property type="entry name" value="PKD"/>
    <property type="match status" value="1"/>
</dbReference>
<organism evidence="3 4">
    <name type="scientific">Plebeiibacterium marinum</name>
    <dbReference type="NCBI Taxonomy" id="2992111"/>
    <lineage>
        <taxon>Bacteria</taxon>
        <taxon>Pseudomonadati</taxon>
        <taxon>Bacteroidota</taxon>
        <taxon>Bacteroidia</taxon>
        <taxon>Marinilabiliales</taxon>
        <taxon>Marinilabiliaceae</taxon>
        <taxon>Plebeiibacterium</taxon>
    </lineage>
</organism>
<dbReference type="RefSeq" id="WP_301200082.1">
    <property type="nucleotide sequence ID" value="NZ_JAPDPI010000025.1"/>
</dbReference>
<evidence type="ECO:0000256" key="1">
    <source>
        <dbReference type="SAM" id="SignalP"/>
    </source>
</evidence>
<protein>
    <submittedName>
        <fullName evidence="3">Gliding motility-associated C-terminal domain-containing protein</fullName>
    </submittedName>
</protein>
<dbReference type="InterPro" id="IPR026341">
    <property type="entry name" value="T9SS_type_B"/>
</dbReference>
<dbReference type="EMBL" id="JAPDPI010000025">
    <property type="protein sequence ID" value="MCW3806548.1"/>
    <property type="molecule type" value="Genomic_DNA"/>
</dbReference>
<dbReference type="AlphaFoldDB" id="A0AAE3MEW4"/>
<feature type="domain" description="PKD" evidence="2">
    <location>
        <begin position="242"/>
        <end position="300"/>
    </location>
</feature>
<evidence type="ECO:0000313" key="3">
    <source>
        <dbReference type="EMBL" id="MCW3806548.1"/>
    </source>
</evidence>
<reference evidence="3" key="1">
    <citation type="submission" date="2022-10" db="EMBL/GenBank/DDBJ databases">
        <authorList>
            <person name="Yu W.X."/>
        </authorList>
    </citation>
    <scope>NUCLEOTIDE SEQUENCE</scope>
    <source>
        <strain evidence="3">D04</strain>
    </source>
</reference>
<gene>
    <name evidence="3" type="ORF">OM074_13010</name>
</gene>
<dbReference type="Pfam" id="PF13585">
    <property type="entry name" value="CHU_C"/>
    <property type="match status" value="1"/>
</dbReference>
<dbReference type="Proteomes" id="UP001207408">
    <property type="component" value="Unassembled WGS sequence"/>
</dbReference>
<dbReference type="CDD" id="cd00146">
    <property type="entry name" value="PKD"/>
    <property type="match status" value="1"/>
</dbReference>
<name>A0AAE3MEW4_9BACT</name>
<dbReference type="InterPro" id="IPR000601">
    <property type="entry name" value="PKD_dom"/>
</dbReference>
<proteinExistence type="predicted"/>
<feature type="signal peptide" evidence="1">
    <location>
        <begin position="1"/>
        <end position="22"/>
    </location>
</feature>
<dbReference type="NCBIfam" id="TIGR04131">
    <property type="entry name" value="Bac_Flav_CTERM"/>
    <property type="match status" value="1"/>
</dbReference>
<dbReference type="Gene3D" id="2.60.40.10">
    <property type="entry name" value="Immunoglobulins"/>
    <property type="match status" value="1"/>
</dbReference>
<accession>A0AAE3MEW4</accession>
<dbReference type="InterPro" id="IPR035986">
    <property type="entry name" value="PKD_dom_sf"/>
</dbReference>
<dbReference type="InterPro" id="IPR013783">
    <property type="entry name" value="Ig-like_fold"/>
</dbReference>
<keyword evidence="1" id="KW-0732">Signal</keyword>